<evidence type="ECO:0000256" key="1">
    <source>
        <dbReference type="SAM" id="SignalP"/>
    </source>
</evidence>
<keyword evidence="1" id="KW-0732">Signal</keyword>
<dbReference type="RefSeq" id="WP_114793264.1">
    <property type="nucleotide sequence ID" value="NZ_CP139960.1"/>
</dbReference>
<gene>
    <name evidence="2" type="ORF">U0035_01700</name>
</gene>
<proteinExistence type="predicted"/>
<keyword evidence="3" id="KW-1185">Reference proteome</keyword>
<dbReference type="EMBL" id="CP139960">
    <property type="protein sequence ID" value="WQD38857.1"/>
    <property type="molecule type" value="Genomic_DNA"/>
</dbReference>
<reference evidence="2 3" key="1">
    <citation type="submission" date="2023-12" db="EMBL/GenBank/DDBJ databases">
        <title>Genome sequencing and assembly of bacterial species from a model synthetic community.</title>
        <authorList>
            <person name="Hogle S.L."/>
        </authorList>
    </citation>
    <scope>NUCLEOTIDE SEQUENCE [LARGE SCALE GENOMIC DNA]</scope>
    <source>
        <strain evidence="2 3">HAMBI_3031</strain>
    </source>
</reference>
<feature type="signal peptide" evidence="1">
    <location>
        <begin position="1"/>
        <end position="20"/>
    </location>
</feature>
<evidence type="ECO:0000313" key="3">
    <source>
        <dbReference type="Proteomes" id="UP001325680"/>
    </source>
</evidence>
<feature type="chain" id="PRO_5046645346" evidence="1">
    <location>
        <begin position="21"/>
        <end position="164"/>
    </location>
</feature>
<evidence type="ECO:0000313" key="2">
    <source>
        <dbReference type="EMBL" id="WQD38857.1"/>
    </source>
</evidence>
<dbReference type="Proteomes" id="UP001325680">
    <property type="component" value="Chromosome"/>
</dbReference>
<accession>A0ABZ0W6I1</accession>
<organism evidence="2 3">
    <name type="scientific">Niabella yanshanensis</name>
    <dbReference type="NCBI Taxonomy" id="577386"/>
    <lineage>
        <taxon>Bacteria</taxon>
        <taxon>Pseudomonadati</taxon>
        <taxon>Bacteroidota</taxon>
        <taxon>Chitinophagia</taxon>
        <taxon>Chitinophagales</taxon>
        <taxon>Chitinophagaceae</taxon>
        <taxon>Niabella</taxon>
    </lineage>
</organism>
<name>A0ABZ0W6I1_9BACT</name>
<protein>
    <submittedName>
        <fullName evidence="2">Uncharacterized protein</fullName>
    </submittedName>
</protein>
<sequence length="164" mass="17815">MQKKISVLLLLLGAAITSSAQSVVINADGTHSPVIQTGNTVVAINPDGTHSVGMVTGNMITVVDPQGRHSIGFTPANLNSNTTGDSAETYFGQNFHSSSPNFRSRYAEAAPNRFYPLTGKRIIPLQGIQQFRYSFVSQAALRQIMWGSKNALTYLKMEVIKTNR</sequence>